<keyword evidence="2" id="KW-0472">Membrane</keyword>
<organism evidence="3 4">
    <name type="scientific">Coprinopsis marcescibilis</name>
    <name type="common">Agaric fungus</name>
    <name type="synonym">Psathyrella marcescibilis</name>
    <dbReference type="NCBI Taxonomy" id="230819"/>
    <lineage>
        <taxon>Eukaryota</taxon>
        <taxon>Fungi</taxon>
        <taxon>Dikarya</taxon>
        <taxon>Basidiomycota</taxon>
        <taxon>Agaricomycotina</taxon>
        <taxon>Agaricomycetes</taxon>
        <taxon>Agaricomycetidae</taxon>
        <taxon>Agaricales</taxon>
        <taxon>Agaricineae</taxon>
        <taxon>Psathyrellaceae</taxon>
        <taxon>Coprinopsis</taxon>
    </lineage>
</organism>
<feature type="region of interest" description="Disordered" evidence="1">
    <location>
        <begin position="120"/>
        <end position="140"/>
    </location>
</feature>
<evidence type="ECO:0000256" key="2">
    <source>
        <dbReference type="SAM" id="Phobius"/>
    </source>
</evidence>
<keyword evidence="2" id="KW-0812">Transmembrane</keyword>
<proteinExistence type="predicted"/>
<reference evidence="3 4" key="1">
    <citation type="journal article" date="2019" name="Nat. Ecol. Evol.">
        <title>Megaphylogeny resolves global patterns of mushroom evolution.</title>
        <authorList>
            <person name="Varga T."/>
            <person name="Krizsan K."/>
            <person name="Foldi C."/>
            <person name="Dima B."/>
            <person name="Sanchez-Garcia M."/>
            <person name="Sanchez-Ramirez S."/>
            <person name="Szollosi G.J."/>
            <person name="Szarkandi J.G."/>
            <person name="Papp V."/>
            <person name="Albert L."/>
            <person name="Andreopoulos W."/>
            <person name="Angelini C."/>
            <person name="Antonin V."/>
            <person name="Barry K.W."/>
            <person name="Bougher N.L."/>
            <person name="Buchanan P."/>
            <person name="Buyck B."/>
            <person name="Bense V."/>
            <person name="Catcheside P."/>
            <person name="Chovatia M."/>
            <person name="Cooper J."/>
            <person name="Damon W."/>
            <person name="Desjardin D."/>
            <person name="Finy P."/>
            <person name="Geml J."/>
            <person name="Haridas S."/>
            <person name="Hughes K."/>
            <person name="Justo A."/>
            <person name="Karasinski D."/>
            <person name="Kautmanova I."/>
            <person name="Kiss B."/>
            <person name="Kocsube S."/>
            <person name="Kotiranta H."/>
            <person name="LaButti K.M."/>
            <person name="Lechner B.E."/>
            <person name="Liimatainen K."/>
            <person name="Lipzen A."/>
            <person name="Lukacs Z."/>
            <person name="Mihaltcheva S."/>
            <person name="Morgado L.N."/>
            <person name="Niskanen T."/>
            <person name="Noordeloos M.E."/>
            <person name="Ohm R.A."/>
            <person name="Ortiz-Santana B."/>
            <person name="Ovrebo C."/>
            <person name="Racz N."/>
            <person name="Riley R."/>
            <person name="Savchenko A."/>
            <person name="Shiryaev A."/>
            <person name="Soop K."/>
            <person name="Spirin V."/>
            <person name="Szebenyi C."/>
            <person name="Tomsovsky M."/>
            <person name="Tulloss R.E."/>
            <person name="Uehling J."/>
            <person name="Grigoriev I.V."/>
            <person name="Vagvolgyi C."/>
            <person name="Papp T."/>
            <person name="Martin F.M."/>
            <person name="Miettinen O."/>
            <person name="Hibbett D.S."/>
            <person name="Nagy L.G."/>
        </authorList>
    </citation>
    <scope>NUCLEOTIDE SEQUENCE [LARGE SCALE GENOMIC DNA]</scope>
    <source>
        <strain evidence="3 4">CBS 121175</strain>
    </source>
</reference>
<evidence type="ECO:0000313" key="3">
    <source>
        <dbReference type="EMBL" id="TFK16848.1"/>
    </source>
</evidence>
<protein>
    <submittedName>
        <fullName evidence="3">Uncharacterized protein</fullName>
    </submittedName>
</protein>
<feature type="compositionally biased region" description="Polar residues" evidence="1">
    <location>
        <begin position="122"/>
        <end position="131"/>
    </location>
</feature>
<sequence>MQLSDIISTVCGLLLVFTTSVSGYFLVTSPTTDSQWVNGQANLVSWDKELKDDLNGFDIKLLRLDGNGIILVARNVVTKPGTINIYVENIQPASGYVLAFVNTTQGITHGRSLPFSILKAGSTPSSTQPTPNDKAVTVSVTSGPDPTVPFATEFPSIQHTGAGISTVRVAGGGLAFAVACFVVTGMFV</sequence>
<evidence type="ECO:0000256" key="1">
    <source>
        <dbReference type="SAM" id="MobiDB-lite"/>
    </source>
</evidence>
<dbReference type="AlphaFoldDB" id="A0A5C3KA80"/>
<dbReference type="OrthoDB" id="2581067at2759"/>
<feature type="transmembrane region" description="Helical" evidence="2">
    <location>
        <begin position="167"/>
        <end position="187"/>
    </location>
</feature>
<accession>A0A5C3KA80</accession>
<dbReference type="Proteomes" id="UP000307440">
    <property type="component" value="Unassembled WGS sequence"/>
</dbReference>
<keyword evidence="4" id="KW-1185">Reference proteome</keyword>
<keyword evidence="2" id="KW-1133">Transmembrane helix</keyword>
<dbReference type="EMBL" id="ML210624">
    <property type="protein sequence ID" value="TFK16848.1"/>
    <property type="molecule type" value="Genomic_DNA"/>
</dbReference>
<evidence type="ECO:0000313" key="4">
    <source>
        <dbReference type="Proteomes" id="UP000307440"/>
    </source>
</evidence>
<gene>
    <name evidence="3" type="ORF">FA15DRAFT_711353</name>
</gene>
<feature type="transmembrane region" description="Helical" evidence="2">
    <location>
        <begin position="6"/>
        <end position="27"/>
    </location>
</feature>
<name>A0A5C3KA80_COPMA</name>